<dbReference type="Proteomes" id="UP000632535">
    <property type="component" value="Unassembled WGS sequence"/>
</dbReference>
<dbReference type="NCBIfam" id="NF007695">
    <property type="entry name" value="PRK10376.1"/>
    <property type="match status" value="1"/>
</dbReference>
<dbReference type="InterPro" id="IPR023210">
    <property type="entry name" value="NADP_OxRdtase_dom"/>
</dbReference>
<name>A0ABQ2B8P4_9MICO</name>
<comment type="caution">
    <text evidence="3">The sequence shown here is derived from an EMBL/GenBank/DDBJ whole genome shotgun (WGS) entry which is preliminary data.</text>
</comment>
<dbReference type="SUPFAM" id="SSF51430">
    <property type="entry name" value="NAD(P)-linked oxidoreductase"/>
    <property type="match status" value="1"/>
</dbReference>
<reference evidence="4" key="1">
    <citation type="journal article" date="2019" name="Int. J. Syst. Evol. Microbiol.">
        <title>The Global Catalogue of Microorganisms (GCM) 10K type strain sequencing project: providing services to taxonomists for standard genome sequencing and annotation.</title>
        <authorList>
            <consortium name="The Broad Institute Genomics Platform"/>
            <consortium name="The Broad Institute Genome Sequencing Center for Infectious Disease"/>
            <person name="Wu L."/>
            <person name="Ma J."/>
        </authorList>
    </citation>
    <scope>NUCLEOTIDE SEQUENCE [LARGE SCALE GENOMIC DNA]</scope>
    <source>
        <strain evidence="4">CCM 8653</strain>
    </source>
</reference>
<dbReference type="InterPro" id="IPR036812">
    <property type="entry name" value="NAD(P)_OxRdtase_dom_sf"/>
</dbReference>
<dbReference type="PRINTS" id="PR00069">
    <property type="entry name" value="ALDKETRDTASE"/>
</dbReference>
<evidence type="ECO:0000259" key="2">
    <source>
        <dbReference type="Pfam" id="PF00248"/>
    </source>
</evidence>
<dbReference type="CDD" id="cd19088">
    <property type="entry name" value="AKR_AKR13B1"/>
    <property type="match status" value="1"/>
</dbReference>
<dbReference type="PANTHER" id="PTHR43625">
    <property type="entry name" value="AFLATOXIN B1 ALDEHYDE REDUCTASE"/>
    <property type="match status" value="1"/>
</dbReference>
<evidence type="ECO:0000256" key="1">
    <source>
        <dbReference type="ARBA" id="ARBA00023002"/>
    </source>
</evidence>
<sequence length="322" mass="33780">MTTHTTTTRTDLAAVSTASTAPDAAAAGTWQLGDRTVNRVGFGAMRLMGTFGDPVPRDRADAIAVLRRAVELGVNHVDTAAFYFFPTRSANELIGAALQPYPDDLVITTKIGASASRDGSFEPYARPDQLRSHVEENIRQLGLDQLDVVNLRWGAGLDREPGSVAEHVGALADLRDAGLVRNIGVSNVLPEQLDEALQIAPVVCVQNRYGLTDRADDGLLARCGELGIAFVPFFSMGAALPGAVPGGTPHEAGRAEVESVAAAHGATPSQVRQAWTLHRGPHVLTIPGTGDLGHLEQNVAAGALRLSDDELALLDGIAPPAA</sequence>
<proteinExistence type="predicted"/>
<keyword evidence="1" id="KW-0560">Oxidoreductase</keyword>
<dbReference type="Gene3D" id="3.20.20.100">
    <property type="entry name" value="NADP-dependent oxidoreductase domain"/>
    <property type="match status" value="1"/>
</dbReference>
<evidence type="ECO:0000313" key="4">
    <source>
        <dbReference type="Proteomes" id="UP000632535"/>
    </source>
</evidence>
<keyword evidence="4" id="KW-1185">Reference proteome</keyword>
<dbReference type="EMBL" id="BMDG01000012">
    <property type="protein sequence ID" value="GGI10635.1"/>
    <property type="molecule type" value="Genomic_DNA"/>
</dbReference>
<dbReference type="PANTHER" id="PTHR43625:SF40">
    <property type="entry name" value="ALDO-KETO REDUCTASE YAKC [NADP(+)]"/>
    <property type="match status" value="1"/>
</dbReference>
<protein>
    <submittedName>
        <fullName evidence="3">Oxidoreductase</fullName>
    </submittedName>
</protein>
<dbReference type="InterPro" id="IPR020471">
    <property type="entry name" value="AKR"/>
</dbReference>
<organism evidence="3 4">
    <name type="scientific">Isoptericola cucumis</name>
    <dbReference type="NCBI Taxonomy" id="1776856"/>
    <lineage>
        <taxon>Bacteria</taxon>
        <taxon>Bacillati</taxon>
        <taxon>Actinomycetota</taxon>
        <taxon>Actinomycetes</taxon>
        <taxon>Micrococcales</taxon>
        <taxon>Promicromonosporaceae</taxon>
        <taxon>Isoptericola</taxon>
    </lineage>
</organism>
<gene>
    <name evidence="3" type="ORF">GCM10007368_32210</name>
</gene>
<feature type="domain" description="NADP-dependent oxidoreductase" evidence="2">
    <location>
        <begin position="40"/>
        <end position="317"/>
    </location>
</feature>
<dbReference type="RefSeq" id="WP_188524745.1">
    <property type="nucleotide sequence ID" value="NZ_BMDG01000012.1"/>
</dbReference>
<dbReference type="InterPro" id="IPR050791">
    <property type="entry name" value="Aldo-Keto_reductase"/>
</dbReference>
<evidence type="ECO:0000313" key="3">
    <source>
        <dbReference type="EMBL" id="GGI10635.1"/>
    </source>
</evidence>
<dbReference type="Pfam" id="PF00248">
    <property type="entry name" value="Aldo_ket_red"/>
    <property type="match status" value="1"/>
</dbReference>
<accession>A0ABQ2B8P4</accession>